<comment type="subcellular location">
    <subcellularLocation>
        <location evidence="1">Endomembrane system</location>
        <topology evidence="1">Multi-pass membrane protein</topology>
    </subcellularLocation>
</comment>
<dbReference type="Pfam" id="PF04750">
    <property type="entry name" value="Far-17a_AIG1"/>
    <property type="match status" value="1"/>
</dbReference>
<organism evidence="6 7">
    <name type="scientific">Phyllachora maydis</name>
    <dbReference type="NCBI Taxonomy" id="1825666"/>
    <lineage>
        <taxon>Eukaryota</taxon>
        <taxon>Fungi</taxon>
        <taxon>Dikarya</taxon>
        <taxon>Ascomycota</taxon>
        <taxon>Pezizomycotina</taxon>
        <taxon>Sordariomycetes</taxon>
        <taxon>Sordariomycetidae</taxon>
        <taxon>Phyllachorales</taxon>
        <taxon>Phyllachoraceae</taxon>
        <taxon>Phyllachora</taxon>
    </lineage>
</organism>
<comment type="caution">
    <text evidence="6">The sequence shown here is derived from an EMBL/GenBank/DDBJ whole genome shotgun (WGS) entry which is preliminary data.</text>
</comment>
<dbReference type="Proteomes" id="UP001217918">
    <property type="component" value="Unassembled WGS sequence"/>
</dbReference>
<evidence type="ECO:0008006" key="8">
    <source>
        <dbReference type="Google" id="ProtNLM"/>
    </source>
</evidence>
<keyword evidence="2 5" id="KW-0812">Transmembrane</keyword>
<keyword evidence="4 5" id="KW-0472">Membrane</keyword>
<sequence>MNRHSLQRLDSPARSSSALIHVVGLASFQATFSSLFSDPNPNPVFEGYGGAFNYLTIIGLALARITFLVGLLADLTRSSTLFSVKNALSVCSAPLELVISILYWGLRAISRELVAPPGITLPFLPDIGCHAMPAIMLTLDLLLLSPPWTIKAYGAMALSMTLAVFYWIWIEHCFSQNGWYPYPIMEMLGTWQRVLLFGFGALLMAGSVMVLKWLYGKLNGIEEFQKEATNPLKLA</sequence>
<dbReference type="GO" id="GO:0016020">
    <property type="term" value="C:membrane"/>
    <property type="evidence" value="ECO:0007669"/>
    <property type="project" value="InterPro"/>
</dbReference>
<dbReference type="PANTHER" id="PTHR10989:SF16">
    <property type="entry name" value="AT02829P-RELATED"/>
    <property type="match status" value="1"/>
</dbReference>
<feature type="transmembrane region" description="Helical" evidence="5">
    <location>
        <begin position="150"/>
        <end position="170"/>
    </location>
</feature>
<dbReference type="PANTHER" id="PTHR10989">
    <property type="entry name" value="ANDROGEN-INDUCED PROTEIN 1-RELATED"/>
    <property type="match status" value="1"/>
</dbReference>
<evidence type="ECO:0000313" key="7">
    <source>
        <dbReference type="Proteomes" id="UP001217918"/>
    </source>
</evidence>
<evidence type="ECO:0000256" key="2">
    <source>
        <dbReference type="ARBA" id="ARBA00022692"/>
    </source>
</evidence>
<accession>A0AAD9I1T7</accession>
<evidence type="ECO:0000313" key="6">
    <source>
        <dbReference type="EMBL" id="KAK2069649.1"/>
    </source>
</evidence>
<dbReference type="InterPro" id="IPR006838">
    <property type="entry name" value="ADTRP_AIG1"/>
</dbReference>
<name>A0AAD9I1T7_9PEZI</name>
<dbReference type="AlphaFoldDB" id="A0AAD9I1T7"/>
<feature type="transmembrane region" description="Helical" evidence="5">
    <location>
        <begin position="190"/>
        <end position="215"/>
    </location>
</feature>
<keyword evidence="3 5" id="KW-1133">Transmembrane helix</keyword>
<evidence type="ECO:0000256" key="1">
    <source>
        <dbReference type="ARBA" id="ARBA00004127"/>
    </source>
</evidence>
<evidence type="ECO:0000256" key="4">
    <source>
        <dbReference type="ARBA" id="ARBA00023136"/>
    </source>
</evidence>
<proteinExistence type="predicted"/>
<feature type="transmembrane region" description="Helical" evidence="5">
    <location>
        <begin position="87"/>
        <end position="106"/>
    </location>
</feature>
<gene>
    <name evidence="6" type="ORF">P8C59_004206</name>
</gene>
<keyword evidence="7" id="KW-1185">Reference proteome</keyword>
<protein>
    <recommendedName>
        <fullName evidence="8">FAR-17a/AIG1-like protein</fullName>
    </recommendedName>
</protein>
<reference evidence="6" key="1">
    <citation type="journal article" date="2023" name="Mol. Plant Microbe Interact.">
        <title>Elucidating the Obligate Nature and Biological Capacity of an Invasive Fungal Corn Pathogen.</title>
        <authorList>
            <person name="MacCready J.S."/>
            <person name="Roggenkamp E.M."/>
            <person name="Gdanetz K."/>
            <person name="Chilvers M.I."/>
        </authorList>
    </citation>
    <scope>NUCLEOTIDE SEQUENCE</scope>
    <source>
        <strain evidence="6">PM02</strain>
    </source>
</reference>
<feature type="transmembrane region" description="Helical" evidence="5">
    <location>
        <begin position="118"/>
        <end position="143"/>
    </location>
</feature>
<evidence type="ECO:0000256" key="3">
    <source>
        <dbReference type="ARBA" id="ARBA00022989"/>
    </source>
</evidence>
<evidence type="ECO:0000256" key="5">
    <source>
        <dbReference type="SAM" id="Phobius"/>
    </source>
</evidence>
<feature type="transmembrane region" description="Helical" evidence="5">
    <location>
        <begin position="52"/>
        <end position="75"/>
    </location>
</feature>
<feature type="transmembrane region" description="Helical" evidence="5">
    <location>
        <begin position="12"/>
        <end position="32"/>
    </location>
</feature>
<dbReference type="GO" id="GO:0012505">
    <property type="term" value="C:endomembrane system"/>
    <property type="evidence" value="ECO:0007669"/>
    <property type="project" value="UniProtKB-SubCell"/>
</dbReference>
<dbReference type="EMBL" id="JAQQPM010000003">
    <property type="protein sequence ID" value="KAK2069649.1"/>
    <property type="molecule type" value="Genomic_DNA"/>
</dbReference>